<organism evidence="2 5">
    <name type="scientific">Bifidobacterium bifidum</name>
    <dbReference type="NCBI Taxonomy" id="1681"/>
    <lineage>
        <taxon>Bacteria</taxon>
        <taxon>Bacillati</taxon>
        <taxon>Actinomycetota</taxon>
        <taxon>Actinomycetes</taxon>
        <taxon>Bifidobacteriales</taxon>
        <taxon>Bifidobacteriaceae</taxon>
        <taxon>Bifidobacterium</taxon>
    </lineage>
</organism>
<gene>
    <name evidence="4" type="ORF">DW137_05630</name>
    <name evidence="3" type="ORF">G5T23_07350</name>
    <name evidence="1" type="ORF">GBA83_04590</name>
    <name evidence="2" type="ORF">HMPREF3196_00032</name>
</gene>
<dbReference type="AlphaFoldDB" id="A0A0E2Z5L9"/>
<evidence type="ECO:0000313" key="6">
    <source>
        <dbReference type="Proteomes" id="UP000283727"/>
    </source>
</evidence>
<evidence type="ECO:0000313" key="3">
    <source>
        <dbReference type="EMBL" id="NGG36822.1"/>
    </source>
</evidence>
<dbReference type="Proteomes" id="UP000488776">
    <property type="component" value="Unassembled WGS sequence"/>
</dbReference>
<dbReference type="GeneID" id="93091666"/>
<reference evidence="4 6" key="2">
    <citation type="submission" date="2018-08" db="EMBL/GenBank/DDBJ databases">
        <title>A genome reference for cultivated species of the human gut microbiota.</title>
        <authorList>
            <person name="Zou Y."/>
            <person name="Xue W."/>
            <person name="Luo G."/>
        </authorList>
    </citation>
    <scope>NUCLEOTIDE SEQUENCE [LARGE SCALE GENOMIC DNA]</scope>
    <source>
        <strain evidence="4 6">AM12-10</strain>
    </source>
</reference>
<dbReference type="Proteomes" id="UP000451386">
    <property type="component" value="Unassembled WGS sequence"/>
</dbReference>
<dbReference type="EMBL" id="LRPO01000001">
    <property type="protein sequence ID" value="KWZ83143.1"/>
    <property type="molecule type" value="Genomic_DNA"/>
</dbReference>
<dbReference type="RefSeq" id="WP_003819920.1">
    <property type="nucleotide sequence ID" value="NZ_AP024712.1"/>
</dbReference>
<evidence type="ECO:0000313" key="1">
    <source>
        <dbReference type="EMBL" id="KAB7487251.1"/>
    </source>
</evidence>
<evidence type="ECO:0000313" key="7">
    <source>
        <dbReference type="Proteomes" id="UP000451386"/>
    </source>
</evidence>
<evidence type="ECO:0000313" key="2">
    <source>
        <dbReference type="EMBL" id="KWZ83143.1"/>
    </source>
</evidence>
<proteinExistence type="predicted"/>
<dbReference type="Proteomes" id="UP000070092">
    <property type="component" value="Unassembled WGS sequence"/>
</dbReference>
<reference evidence="1 7" key="3">
    <citation type="journal article" date="2019" name="Nat. Med.">
        <title>A library of human gut bacterial isolates paired with longitudinal multiomics data enables mechanistic microbiome research.</title>
        <authorList>
            <person name="Poyet M."/>
            <person name="Groussin M."/>
            <person name="Gibbons S.M."/>
            <person name="Avila-Pacheco J."/>
            <person name="Jiang X."/>
            <person name="Kearney S.M."/>
            <person name="Perrotta A.R."/>
            <person name="Berdy B."/>
            <person name="Zhao S."/>
            <person name="Lieberman T.D."/>
            <person name="Swanson P.K."/>
            <person name="Smith M."/>
            <person name="Roesemann S."/>
            <person name="Alexander J.E."/>
            <person name="Rich S.A."/>
            <person name="Livny J."/>
            <person name="Vlamakis H."/>
            <person name="Clish C."/>
            <person name="Bullock K."/>
            <person name="Deik A."/>
            <person name="Scott J."/>
            <person name="Pierce K.A."/>
            <person name="Xavier R.J."/>
            <person name="Alm E.J."/>
        </authorList>
    </citation>
    <scope>NUCLEOTIDE SEQUENCE [LARGE SCALE GENOMIC DNA]</scope>
    <source>
        <strain evidence="1 7">BIOML-A13</strain>
    </source>
</reference>
<dbReference type="EMBL" id="WDOP01000002">
    <property type="protein sequence ID" value="KAB7487251.1"/>
    <property type="molecule type" value="Genomic_DNA"/>
</dbReference>
<dbReference type="PATRIC" id="fig|1681.23.peg.554"/>
<dbReference type="Gene3D" id="3.40.960.10">
    <property type="entry name" value="VSR Endonuclease"/>
    <property type="match status" value="1"/>
</dbReference>
<dbReference type="Proteomes" id="UP000283727">
    <property type="component" value="Unassembled WGS sequence"/>
</dbReference>
<protein>
    <recommendedName>
        <fullName evidence="9">DUF559 domain-containing protein</fullName>
    </recommendedName>
</protein>
<evidence type="ECO:0000313" key="4">
    <source>
        <dbReference type="EMBL" id="RHJ23233.1"/>
    </source>
</evidence>
<comment type="caution">
    <text evidence="2">The sequence shown here is derived from an EMBL/GenBank/DDBJ whole genome shotgun (WGS) entry which is preliminary data.</text>
</comment>
<accession>A0A0E2Z5L9</accession>
<dbReference type="EMBL" id="JAAJBJ010000007">
    <property type="protein sequence ID" value="NGG36822.1"/>
    <property type="molecule type" value="Genomic_DNA"/>
</dbReference>
<dbReference type="EMBL" id="QRLR01000003">
    <property type="protein sequence ID" value="RHJ23233.1"/>
    <property type="molecule type" value="Genomic_DNA"/>
</dbReference>
<name>A0A0E2Z5L9_BIFBI</name>
<evidence type="ECO:0000313" key="8">
    <source>
        <dbReference type="Proteomes" id="UP000488776"/>
    </source>
</evidence>
<sequence>MGGSIALVQLTELKHQRMKQCAEFQQRSRWQPPYALTTALELQAIEIPRLPKGRAMLNGITVVVPSANERRNLVGINEVTWSFPVDVVMVEQCLCVSPACTWAMFAGWLNLEELIVLAESMMRRDGRLRRTTIEELTAYLDSAREFTEAVFEETGRRPNMFRGYANCRRALRVIQEGTDSSMETRTRLVPLKYGIDAPCVNYKIGVKRLNRAVYLDLAYPEYKICIEFDGGHHAGQWLEDARRRQAIEDEKWRYIQVTKLDLGDEWSEEALARRIADKIQEVTGIPVPVTARKTIQQVCDARAMRRKPLYERIGFEPLLPRVPNANADFPDADDLDGIA</sequence>
<evidence type="ECO:0000313" key="5">
    <source>
        <dbReference type="Proteomes" id="UP000070092"/>
    </source>
</evidence>
<reference evidence="2 5" key="1">
    <citation type="submission" date="2016-01" db="EMBL/GenBank/DDBJ databases">
        <authorList>
            <person name="Oliw E.H."/>
        </authorList>
    </citation>
    <scope>NUCLEOTIDE SEQUENCE [LARGE SCALE GENOMIC DNA]</scope>
    <source>
        <strain evidence="2 5">MJR8628B</strain>
    </source>
</reference>
<evidence type="ECO:0008006" key="9">
    <source>
        <dbReference type="Google" id="ProtNLM"/>
    </source>
</evidence>
<reference evidence="3 8" key="4">
    <citation type="submission" date="2020-02" db="EMBL/GenBank/DDBJ databases">
        <title>Antibiotic susceptibility profiles of lactic acid bacteria isolated from the human vagina and genetic basis of atypical resistances.</title>
        <authorList>
            <person name="Sirichoat A."/>
            <person name="Florez A.B."/>
            <person name="Vazquez L."/>
            <person name="Buppasiri P."/>
            <person name="Panya M."/>
            <person name="Lulitanond V."/>
            <person name="Mayo B."/>
        </authorList>
    </citation>
    <scope>NUCLEOTIDE SEQUENCE [LARGE SCALE GENOMIC DNA]</scope>
    <source>
        <strain evidence="3 8">VA07-1AN</strain>
    </source>
</reference>